<evidence type="ECO:0000313" key="3">
    <source>
        <dbReference type="EMBL" id="KAK8224665.1"/>
    </source>
</evidence>
<dbReference type="InterPro" id="IPR001005">
    <property type="entry name" value="SANT/Myb"/>
</dbReference>
<feature type="compositionally biased region" description="Low complexity" evidence="1">
    <location>
        <begin position="147"/>
        <end position="165"/>
    </location>
</feature>
<organism evidence="3 4">
    <name type="scientific">Phyllosticta capitalensis</name>
    <dbReference type="NCBI Taxonomy" id="121624"/>
    <lineage>
        <taxon>Eukaryota</taxon>
        <taxon>Fungi</taxon>
        <taxon>Dikarya</taxon>
        <taxon>Ascomycota</taxon>
        <taxon>Pezizomycotina</taxon>
        <taxon>Dothideomycetes</taxon>
        <taxon>Dothideomycetes incertae sedis</taxon>
        <taxon>Botryosphaeriales</taxon>
        <taxon>Phyllostictaceae</taxon>
        <taxon>Phyllosticta</taxon>
    </lineage>
</organism>
<feature type="domain" description="Myb-like" evidence="2">
    <location>
        <begin position="167"/>
        <end position="233"/>
    </location>
</feature>
<reference evidence="3 4" key="1">
    <citation type="submission" date="2024-04" db="EMBL/GenBank/DDBJ databases">
        <title>Phyllosticta paracitricarpa is synonymous to the EU quarantine fungus P. citricarpa based on phylogenomic analyses.</title>
        <authorList>
            <consortium name="Lawrence Berkeley National Laboratory"/>
            <person name="Van Ingen-Buijs V.A."/>
            <person name="Van Westerhoven A.C."/>
            <person name="Haridas S."/>
            <person name="Skiadas P."/>
            <person name="Martin F."/>
            <person name="Groenewald J.Z."/>
            <person name="Crous P.W."/>
            <person name="Seidl M.F."/>
        </authorList>
    </citation>
    <scope>NUCLEOTIDE SEQUENCE [LARGE SCALE GENOMIC DNA]</scope>
    <source>
        <strain evidence="3 4">CBS 123374</strain>
    </source>
</reference>
<comment type="caution">
    <text evidence="3">The sequence shown here is derived from an EMBL/GenBank/DDBJ whole genome shotgun (WGS) entry which is preliminary data.</text>
</comment>
<evidence type="ECO:0000256" key="1">
    <source>
        <dbReference type="SAM" id="MobiDB-lite"/>
    </source>
</evidence>
<name>A0ABR1YB49_9PEZI</name>
<evidence type="ECO:0000313" key="4">
    <source>
        <dbReference type="Proteomes" id="UP001492380"/>
    </source>
</evidence>
<feature type="region of interest" description="Disordered" evidence="1">
    <location>
        <begin position="37"/>
        <end position="174"/>
    </location>
</feature>
<keyword evidence="4" id="KW-1185">Reference proteome</keyword>
<dbReference type="PROSITE" id="PS50090">
    <property type="entry name" value="MYB_LIKE"/>
    <property type="match status" value="1"/>
</dbReference>
<proteinExistence type="predicted"/>
<accession>A0ABR1YB49</accession>
<sequence length="254" mass="27808">MSESHPKIIQISTGNVEEADDSVFAFGKYHNVVQQKHRLQRPRTILTAQGEGDTLPFPFNSPAPTPQSTETTLSRETSPEDQPPPASPANPLLVPSSPSLSLSPVQLSPAPPTRDLTPLQTSEVSPDGHEKQSEASSSSPRIRESPSPEITSNTPSNSLTTNTPTAQTPKPKGGWTMAEDLALEESVRHVVENEDGRSMKVFNMWDRIAERLNDLHEVPKPAGACRMRWSRKLRQDTGYDECQTPNANLVTSAQ</sequence>
<protein>
    <recommendedName>
        <fullName evidence="2">Myb-like domain-containing protein</fullName>
    </recommendedName>
</protein>
<dbReference type="Proteomes" id="UP001492380">
    <property type="component" value="Unassembled WGS sequence"/>
</dbReference>
<evidence type="ECO:0000259" key="2">
    <source>
        <dbReference type="PROSITE" id="PS50090"/>
    </source>
</evidence>
<gene>
    <name evidence="3" type="ORF">HDK90DRAFT_514833</name>
</gene>
<feature type="compositionally biased region" description="Polar residues" evidence="1">
    <location>
        <begin position="66"/>
        <end position="76"/>
    </location>
</feature>
<dbReference type="EMBL" id="JBBWRZ010000012">
    <property type="protein sequence ID" value="KAK8224665.1"/>
    <property type="molecule type" value="Genomic_DNA"/>
</dbReference>
<feature type="compositionally biased region" description="Low complexity" evidence="1">
    <location>
        <begin position="89"/>
        <end position="108"/>
    </location>
</feature>